<protein>
    <submittedName>
        <fullName evidence="3">Uncharacterized protein LOC110985867 isoform X1</fullName>
    </submittedName>
</protein>
<dbReference type="GeneID" id="110985867"/>
<evidence type="ECO:0000313" key="2">
    <source>
        <dbReference type="Proteomes" id="UP000694845"/>
    </source>
</evidence>
<dbReference type="KEGG" id="aplc:110985867"/>
<accession>A0A8B7ZI98</accession>
<dbReference type="OrthoDB" id="10037682at2759"/>
<organism evidence="2 3">
    <name type="scientific">Acanthaster planci</name>
    <name type="common">Crown-of-thorns starfish</name>
    <dbReference type="NCBI Taxonomy" id="133434"/>
    <lineage>
        <taxon>Eukaryota</taxon>
        <taxon>Metazoa</taxon>
        <taxon>Echinodermata</taxon>
        <taxon>Eleutherozoa</taxon>
        <taxon>Asterozoa</taxon>
        <taxon>Asteroidea</taxon>
        <taxon>Valvatacea</taxon>
        <taxon>Valvatida</taxon>
        <taxon>Acanthasteridae</taxon>
        <taxon>Acanthaster</taxon>
    </lineage>
</organism>
<reference evidence="3" key="1">
    <citation type="submission" date="2025-08" db="UniProtKB">
        <authorList>
            <consortium name="RefSeq"/>
        </authorList>
    </citation>
    <scope>IDENTIFICATION</scope>
</reference>
<feature type="region of interest" description="Disordered" evidence="1">
    <location>
        <begin position="337"/>
        <end position="393"/>
    </location>
</feature>
<evidence type="ECO:0000256" key="1">
    <source>
        <dbReference type="SAM" id="MobiDB-lite"/>
    </source>
</evidence>
<name>A0A8B7ZI98_ACAPL</name>
<keyword evidence="2" id="KW-1185">Reference proteome</keyword>
<feature type="compositionally biased region" description="Basic and acidic residues" evidence="1">
    <location>
        <begin position="383"/>
        <end position="393"/>
    </location>
</feature>
<feature type="region of interest" description="Disordered" evidence="1">
    <location>
        <begin position="127"/>
        <end position="173"/>
    </location>
</feature>
<proteinExistence type="predicted"/>
<feature type="compositionally biased region" description="Acidic residues" evidence="1">
    <location>
        <begin position="154"/>
        <end position="167"/>
    </location>
</feature>
<evidence type="ECO:0000313" key="3">
    <source>
        <dbReference type="RefSeq" id="XP_022102986.1"/>
    </source>
</evidence>
<dbReference type="RefSeq" id="XP_022102986.1">
    <property type="nucleotide sequence ID" value="XM_022247294.1"/>
</dbReference>
<feature type="region of interest" description="Disordered" evidence="1">
    <location>
        <begin position="198"/>
        <end position="235"/>
    </location>
</feature>
<sequence>MPFLPPDKKFAGDTHYRDEYSKRKNRVYQQAGPRPTSAFRRNNPHPHPDFLMPKNLVQQDKEQMLRSRVTEAVHQYMDKMIRTGRDPLKEMEQPKRSKAPAFSTYNRAPKVDLLKGFVKPTVKMLEKVRKQDRKQMKRERGNSYKKASKSYGDLPEDVQEEQDEEEEIVIRIPAKTHNPSKAIRYRVVRKPDAPVEQWVSHTGNVPGLTGVKRVHTPPTPPPDSARRPRTAGFAQEKHLRSKSAPLLDKFEISVEYTDHGLYQADDAAEQEENEEDWEDVAGENEAKRPVLVKLQRPKTAGPVLARKMLVHPRMKHWIEGATDYEKEVAFNLLKTLNGSEQPPLPDDLRTTNRPSQKQKSIKANRIPQATHIYVPPSPAPRKPVPEREGKMDATTREWMRQVEQKINERSETPIERNYAQKIELRPTVRRQPRPKSLGDYTHENSFFRFSVPSYRRSFVIAPDWVSETLTRRRALKENPSANQLRYGSA</sequence>
<feature type="region of interest" description="Disordered" evidence="1">
    <location>
        <begin position="1"/>
        <end position="55"/>
    </location>
</feature>
<dbReference type="AlphaFoldDB" id="A0A8B7ZI98"/>
<dbReference type="Proteomes" id="UP000694845">
    <property type="component" value="Unplaced"/>
</dbReference>
<gene>
    <name evidence="3" type="primary">LOC110985867</name>
</gene>
<feature type="compositionally biased region" description="Basic and acidic residues" evidence="1">
    <location>
        <begin position="1"/>
        <end position="22"/>
    </location>
</feature>